<comment type="similarity">
    <text evidence="1 8">Belongs to the universal ribosomal protein uS4 family.</text>
</comment>
<evidence type="ECO:0000256" key="5">
    <source>
        <dbReference type="ARBA" id="ARBA00023274"/>
    </source>
</evidence>
<reference evidence="10 11" key="1">
    <citation type="submission" date="2019-09" db="EMBL/GenBank/DDBJ databases">
        <title>Characterisation of the sponge microbiome using genome-centric metagenomics.</title>
        <authorList>
            <person name="Engelberts J.P."/>
            <person name="Robbins S.J."/>
            <person name="De Goeij J.M."/>
            <person name="Aranda M."/>
            <person name="Bell S.C."/>
            <person name="Webster N.S."/>
        </authorList>
    </citation>
    <scope>NUCLEOTIDE SEQUENCE [LARGE SCALE GENOMIC DNA]</scope>
    <source>
        <strain evidence="10">SB0662_bin_43</strain>
    </source>
</reference>
<keyword evidence="2 7" id="KW-0699">rRNA-binding</keyword>
<dbReference type="InterPro" id="IPR002942">
    <property type="entry name" value="S4_RNA-bd"/>
</dbReference>
<evidence type="ECO:0000256" key="7">
    <source>
        <dbReference type="PROSITE-ProRule" id="PRU00182"/>
    </source>
</evidence>
<dbReference type="Pfam" id="PF01479">
    <property type="entry name" value="S4"/>
    <property type="match status" value="1"/>
</dbReference>
<dbReference type="NCBIfam" id="NF003717">
    <property type="entry name" value="PRK05327.1"/>
    <property type="match status" value="1"/>
</dbReference>
<dbReference type="CDD" id="cd00165">
    <property type="entry name" value="S4"/>
    <property type="match status" value="1"/>
</dbReference>
<dbReference type="PANTHER" id="PTHR11831">
    <property type="entry name" value="30S 40S RIBOSOMAL PROTEIN"/>
    <property type="match status" value="1"/>
</dbReference>
<evidence type="ECO:0000256" key="1">
    <source>
        <dbReference type="ARBA" id="ARBA00007465"/>
    </source>
</evidence>
<name>A0A845DBM5_9BACT</name>
<keyword evidence="5 8" id="KW-0687">Ribonucleoprotein</keyword>
<evidence type="ECO:0000256" key="8">
    <source>
        <dbReference type="RuleBase" id="RU003699"/>
    </source>
</evidence>
<dbReference type="PROSITE" id="PS50889">
    <property type="entry name" value="S4"/>
    <property type="match status" value="1"/>
</dbReference>
<sequence length="162" mass="19024">MPNAPRRSKSEYGTQLAEKQKIRNEYGLREKQFRSYFTKGKEPYAVFALLEQRLDSVVFRSGFASTRPQARQMVNHGHITVDGRKVTIPSYQVRVGSVIAVRESSRQSKLFDDYDFRMKKFESPSWIVIDAKKKEARTKAKPDMQEQIQPFNFQMVLEFYSR</sequence>
<evidence type="ECO:0000313" key="11">
    <source>
        <dbReference type="Proteomes" id="UP000449092"/>
    </source>
</evidence>
<dbReference type="GO" id="GO:0019843">
    <property type="term" value="F:rRNA binding"/>
    <property type="evidence" value="ECO:0007669"/>
    <property type="project" value="UniProtKB-KW"/>
</dbReference>
<dbReference type="InterPro" id="IPR018079">
    <property type="entry name" value="Ribosomal_uS4_CS"/>
</dbReference>
<dbReference type="PROSITE" id="PS00632">
    <property type="entry name" value="RIBOSOMAL_S4"/>
    <property type="match status" value="1"/>
</dbReference>
<dbReference type="GO" id="GO:0015935">
    <property type="term" value="C:small ribosomal subunit"/>
    <property type="evidence" value="ECO:0007669"/>
    <property type="project" value="TreeGrafter"/>
</dbReference>
<evidence type="ECO:0000256" key="3">
    <source>
        <dbReference type="ARBA" id="ARBA00022884"/>
    </source>
</evidence>
<dbReference type="Gene3D" id="3.10.290.10">
    <property type="entry name" value="RNA-binding S4 domain"/>
    <property type="match status" value="1"/>
</dbReference>
<evidence type="ECO:0000256" key="6">
    <source>
        <dbReference type="ARBA" id="ARBA00035254"/>
    </source>
</evidence>
<dbReference type="FunFam" id="3.10.290.10:FF:000001">
    <property type="entry name" value="30S ribosomal protein S4"/>
    <property type="match status" value="1"/>
</dbReference>
<keyword evidence="4 8" id="KW-0689">Ribosomal protein</keyword>
<dbReference type="PANTHER" id="PTHR11831:SF4">
    <property type="entry name" value="SMALL RIBOSOMAL SUBUNIT PROTEIN US4M"/>
    <property type="match status" value="1"/>
</dbReference>
<evidence type="ECO:0000256" key="2">
    <source>
        <dbReference type="ARBA" id="ARBA00022730"/>
    </source>
</evidence>
<organism evidence="10 11">
    <name type="scientific">Candidatus Spechtbacteria bacterium SB0662_bin_43</name>
    <dbReference type="NCBI Taxonomy" id="2604897"/>
    <lineage>
        <taxon>Bacteria</taxon>
        <taxon>Candidatus Spechtiibacteriota</taxon>
    </lineage>
</organism>
<dbReference type="InterPro" id="IPR022801">
    <property type="entry name" value="Ribosomal_uS4"/>
</dbReference>
<dbReference type="SMART" id="SM00363">
    <property type="entry name" value="S4"/>
    <property type="match status" value="1"/>
</dbReference>
<dbReference type="Proteomes" id="UP000449092">
    <property type="component" value="Unassembled WGS sequence"/>
</dbReference>
<protein>
    <recommendedName>
        <fullName evidence="6">Small ribosomal subunit protein uS4</fullName>
    </recommendedName>
</protein>
<dbReference type="GO" id="GO:0042274">
    <property type="term" value="P:ribosomal small subunit biogenesis"/>
    <property type="evidence" value="ECO:0007669"/>
    <property type="project" value="TreeGrafter"/>
</dbReference>
<evidence type="ECO:0000259" key="9">
    <source>
        <dbReference type="SMART" id="SM00363"/>
    </source>
</evidence>
<dbReference type="AlphaFoldDB" id="A0A845DBM5"/>
<proteinExistence type="inferred from homology"/>
<dbReference type="EMBL" id="VXOY01000025">
    <property type="protein sequence ID" value="MYE38448.1"/>
    <property type="molecule type" value="Genomic_DNA"/>
</dbReference>
<dbReference type="InterPro" id="IPR036986">
    <property type="entry name" value="S4_RNA-bd_sf"/>
</dbReference>
<accession>A0A845DBM5</accession>
<feature type="domain" description="RNA-binding S4" evidence="9">
    <location>
        <begin position="52"/>
        <end position="116"/>
    </location>
</feature>
<dbReference type="GO" id="GO:0003735">
    <property type="term" value="F:structural constituent of ribosome"/>
    <property type="evidence" value="ECO:0007669"/>
    <property type="project" value="TreeGrafter"/>
</dbReference>
<comment type="caution">
    <text evidence="10">The sequence shown here is derived from an EMBL/GenBank/DDBJ whole genome shotgun (WGS) entry which is preliminary data.</text>
</comment>
<evidence type="ECO:0000313" key="10">
    <source>
        <dbReference type="EMBL" id="MYE38448.1"/>
    </source>
</evidence>
<dbReference type="InterPro" id="IPR001912">
    <property type="entry name" value="Ribosomal_uS4_N"/>
</dbReference>
<evidence type="ECO:0000256" key="4">
    <source>
        <dbReference type="ARBA" id="ARBA00022980"/>
    </source>
</evidence>
<dbReference type="Gene3D" id="1.10.1050.10">
    <property type="entry name" value="Ribosomal Protein S4 Delta 41, Chain A, domain 1"/>
    <property type="match status" value="1"/>
</dbReference>
<gene>
    <name evidence="10" type="primary">rpsD</name>
    <name evidence="10" type="ORF">F4X82_02945</name>
</gene>
<dbReference type="Pfam" id="PF00163">
    <property type="entry name" value="Ribosomal_S4"/>
    <property type="match status" value="1"/>
</dbReference>
<keyword evidence="3 7" id="KW-0694">RNA-binding</keyword>
<dbReference type="SUPFAM" id="SSF55174">
    <property type="entry name" value="Alpha-L RNA-binding motif"/>
    <property type="match status" value="1"/>
</dbReference>